<sequence length="230" mass="27000">MADVNYMSKFPAAPLAFLKKLKKNNNRNWFEEHRREYEEDFLKPAQAFVEIMAMHLIEIKPSFQAIPKIDKSIFRLHRDVRFSKDKKPYKTNLGILFWEGKGKKMESSGLYFHVDPESFFIAAGMYEFTKDQLKKYRETVAIEANAVELDRILKKIEKKGYTIGGKSYKQVPRGFDKDYKYSELLLYGSLYAYDEKDVSFLEDKDPVKLSIRTLKDLLPLHNWLAVNICG</sequence>
<dbReference type="Proteomes" id="UP000009011">
    <property type="component" value="Chromosome"/>
</dbReference>
<reference evidence="1 2" key="1">
    <citation type="journal article" date="2013" name="PLoS ONE">
        <title>Genomic analysis of Melioribacter roseus, facultatively anaerobic organotrophic bacterium representing a novel deep lineage within Bacteriodetes/Chlorobi group.</title>
        <authorList>
            <person name="Kadnikov V.V."/>
            <person name="Mardanov A.V."/>
            <person name="Podosokorskaya O.A."/>
            <person name="Gavrilov S.N."/>
            <person name="Kublanov I.V."/>
            <person name="Beletsky A.V."/>
            <person name="Bonch-Osmolovskaya E.A."/>
            <person name="Ravin N.V."/>
        </authorList>
    </citation>
    <scope>NUCLEOTIDE SEQUENCE [LARGE SCALE GENOMIC DNA]</scope>
    <source>
        <strain evidence="2">JCM 17771 / P3M-2</strain>
    </source>
</reference>
<dbReference type="EMBL" id="CP003557">
    <property type="protein sequence ID" value="AFN74237.1"/>
    <property type="molecule type" value="Genomic_DNA"/>
</dbReference>
<dbReference type="AlphaFoldDB" id="I6YUJ5"/>
<evidence type="ECO:0008006" key="3">
    <source>
        <dbReference type="Google" id="ProtNLM"/>
    </source>
</evidence>
<name>I6YUJ5_MELRP</name>
<organism evidence="1 2">
    <name type="scientific">Melioribacter roseus (strain DSM 23840 / JCM 17771 / VKM B-2668 / P3M-2)</name>
    <dbReference type="NCBI Taxonomy" id="1191523"/>
    <lineage>
        <taxon>Bacteria</taxon>
        <taxon>Pseudomonadati</taxon>
        <taxon>Ignavibacteriota</taxon>
        <taxon>Ignavibacteria</taxon>
        <taxon>Ignavibacteriales</taxon>
        <taxon>Melioribacteraceae</taxon>
        <taxon>Melioribacter</taxon>
    </lineage>
</organism>
<dbReference type="InterPro" id="IPR015996">
    <property type="entry name" value="UCP028451"/>
</dbReference>
<dbReference type="PATRIC" id="fig|1191523.3.peg.1051"/>
<dbReference type="eggNOG" id="COG5587">
    <property type="taxonomic scope" value="Bacteria"/>
</dbReference>
<evidence type="ECO:0000313" key="1">
    <source>
        <dbReference type="EMBL" id="AFN74237.1"/>
    </source>
</evidence>
<keyword evidence="2" id="KW-1185">Reference proteome</keyword>
<dbReference type="RefSeq" id="WP_014855673.1">
    <property type="nucleotide sequence ID" value="NC_018178.1"/>
</dbReference>
<dbReference type="HOGENOM" id="CLU_036742_2_2_10"/>
<dbReference type="PANTHER" id="PTHR36452:SF1">
    <property type="entry name" value="DUF2461 DOMAIN-CONTAINING PROTEIN"/>
    <property type="match status" value="1"/>
</dbReference>
<accession>I6YUJ5</accession>
<protein>
    <recommendedName>
        <fullName evidence="3">TIGR02453 family protein</fullName>
    </recommendedName>
</protein>
<dbReference type="KEGG" id="mro:MROS_0996"/>
<dbReference type="Pfam" id="PF09365">
    <property type="entry name" value="DUF2461"/>
    <property type="match status" value="1"/>
</dbReference>
<proteinExistence type="predicted"/>
<dbReference type="PANTHER" id="PTHR36452">
    <property type="entry name" value="CHROMOSOME 12, WHOLE GENOME SHOTGUN SEQUENCE"/>
    <property type="match status" value="1"/>
</dbReference>
<dbReference type="NCBIfam" id="TIGR02453">
    <property type="entry name" value="TIGR02453 family protein"/>
    <property type="match status" value="1"/>
</dbReference>
<dbReference type="InterPro" id="IPR012808">
    <property type="entry name" value="CHP02453"/>
</dbReference>
<evidence type="ECO:0000313" key="2">
    <source>
        <dbReference type="Proteomes" id="UP000009011"/>
    </source>
</evidence>
<dbReference type="PIRSF" id="PIRSF028451">
    <property type="entry name" value="UCP028451"/>
    <property type="match status" value="1"/>
</dbReference>
<dbReference type="STRING" id="1191523.MROS_0996"/>
<gene>
    <name evidence="1" type="ordered locus">MROS_0996</name>
</gene>